<dbReference type="AlphaFoldDB" id="Q7VL97"/>
<dbReference type="Gene3D" id="3.40.50.150">
    <property type="entry name" value="Vaccinia Virus protein VP39"/>
    <property type="match status" value="1"/>
</dbReference>
<accession>Q7VL97</accession>
<dbReference type="InterPro" id="IPR029063">
    <property type="entry name" value="SAM-dependent_MTases_sf"/>
</dbReference>
<dbReference type="HOGENOM" id="CLU_086314_0_0_6"/>
<evidence type="ECO:0000313" key="2">
    <source>
        <dbReference type="Proteomes" id="UP000001022"/>
    </source>
</evidence>
<name>Q7VL97_HAEDU</name>
<reference evidence="2" key="1">
    <citation type="submission" date="2003-06" db="EMBL/GenBank/DDBJ databases">
        <title>The complete genome sequence of Haemophilus ducreyi.</title>
        <authorList>
            <person name="Munson R.S. Jr."/>
            <person name="Ray W.C."/>
            <person name="Mahairas G."/>
            <person name="Sabo P."/>
            <person name="Mungur R."/>
            <person name="Johnson L."/>
            <person name="Nguyen D."/>
            <person name="Wang J."/>
            <person name="Forst C."/>
            <person name="Hood L."/>
        </authorList>
    </citation>
    <scope>NUCLEOTIDE SEQUENCE [LARGE SCALE GENOMIC DNA]</scope>
    <source>
        <strain evidence="2">35000HP / ATCC 700724</strain>
    </source>
</reference>
<dbReference type="REBASE" id="42932">
    <property type="entry name" value="M.HduORF1581P"/>
</dbReference>
<dbReference type="SUPFAM" id="SSF53335">
    <property type="entry name" value="S-adenosyl-L-methionine-dependent methyltransferases"/>
    <property type="match status" value="1"/>
</dbReference>
<dbReference type="KEGG" id="hdu:HD_1581"/>
<organism evidence="1 2">
    <name type="scientific">Haemophilus ducreyi (strain 35000HP / ATCC 700724)</name>
    <dbReference type="NCBI Taxonomy" id="233412"/>
    <lineage>
        <taxon>Bacteria</taxon>
        <taxon>Pseudomonadati</taxon>
        <taxon>Pseudomonadota</taxon>
        <taxon>Gammaproteobacteria</taxon>
        <taxon>Pasteurellales</taxon>
        <taxon>Pasteurellaceae</taxon>
        <taxon>Haemophilus</taxon>
    </lineage>
</organism>
<proteinExistence type="predicted"/>
<evidence type="ECO:0000313" key="1">
    <source>
        <dbReference type="EMBL" id="AAP96362.1"/>
    </source>
</evidence>
<dbReference type="STRING" id="233412.HD_1581"/>
<evidence type="ECO:0008006" key="3">
    <source>
        <dbReference type="Google" id="ProtNLM"/>
    </source>
</evidence>
<gene>
    <name evidence="1" type="ordered locus">HD_1581</name>
</gene>
<protein>
    <recommendedName>
        <fullName evidence="3">D12 class N6 adenine-specific DNA methyltransferase</fullName>
    </recommendedName>
</protein>
<keyword evidence="2" id="KW-1185">Reference proteome</keyword>
<dbReference type="Proteomes" id="UP000001022">
    <property type="component" value="Chromosome"/>
</dbReference>
<dbReference type="EMBL" id="AE017143">
    <property type="protein sequence ID" value="AAP96362.1"/>
    <property type="molecule type" value="Genomic_DNA"/>
</dbReference>
<sequence>MLDPWSQPRQCEFSIIFSLYEKVLQNIKKDLIIYKNAPLPFIGQKRQFLTHYTEILNQYISGDGQGWTIIDAFGGSGLLSDVAKRIKPAARVIYNDFDNYAERLLHIDEINELRLKISDTIGNTIPKNKKLTPDVKSKVINVIQSFQGYKDLNCLASWLLFSGNQVGSLEDLFNKDFWHCVRQSDYPRADGYLDGIEIIQESFHQLLPKFRDEPNTLFVLDPPYLCTRQESYRQASYFDLIGFLRLIHLTRPPYIFFSSSKSEFVRFIDAMVEDKWDNWQAFENYGKISINTSASYSGKYEDNMVFKF</sequence>
<dbReference type="eggNOG" id="COG3392">
    <property type="taxonomic scope" value="Bacteria"/>
</dbReference>